<dbReference type="Proteomes" id="UP001196413">
    <property type="component" value="Unassembled WGS sequence"/>
</dbReference>
<protein>
    <submittedName>
        <fullName evidence="1">Uncharacterized protein</fullName>
    </submittedName>
</protein>
<organism evidence="1 2">
    <name type="scientific">Parelaphostrongylus tenuis</name>
    <name type="common">Meningeal worm</name>
    <dbReference type="NCBI Taxonomy" id="148309"/>
    <lineage>
        <taxon>Eukaryota</taxon>
        <taxon>Metazoa</taxon>
        <taxon>Ecdysozoa</taxon>
        <taxon>Nematoda</taxon>
        <taxon>Chromadorea</taxon>
        <taxon>Rhabditida</taxon>
        <taxon>Rhabditina</taxon>
        <taxon>Rhabditomorpha</taxon>
        <taxon>Strongyloidea</taxon>
        <taxon>Metastrongylidae</taxon>
        <taxon>Parelaphostrongylus</taxon>
    </lineage>
</organism>
<proteinExistence type="predicted"/>
<reference evidence="1" key="1">
    <citation type="submission" date="2021-06" db="EMBL/GenBank/DDBJ databases">
        <title>Parelaphostrongylus tenuis whole genome reference sequence.</title>
        <authorList>
            <person name="Garwood T.J."/>
            <person name="Larsen P.A."/>
            <person name="Fountain-Jones N.M."/>
            <person name="Garbe J.R."/>
            <person name="Macchietto M.G."/>
            <person name="Kania S.A."/>
            <person name="Gerhold R.W."/>
            <person name="Richards J.E."/>
            <person name="Wolf T.M."/>
        </authorList>
    </citation>
    <scope>NUCLEOTIDE SEQUENCE</scope>
    <source>
        <strain evidence="1">MNPRO001-30</strain>
        <tissue evidence="1">Meninges</tissue>
    </source>
</reference>
<dbReference type="EMBL" id="JAHQIW010007263">
    <property type="protein sequence ID" value="KAJ1373315.1"/>
    <property type="molecule type" value="Genomic_DNA"/>
</dbReference>
<dbReference type="AlphaFoldDB" id="A0AAD5RBI2"/>
<evidence type="ECO:0000313" key="2">
    <source>
        <dbReference type="Proteomes" id="UP001196413"/>
    </source>
</evidence>
<sequence length="87" mass="10123">MDDSTEKTVSLCVVESYLLKVILLDMNHDSEQLDKITCDFRTLVDRDVDPTYKRISEDCYRNCSMKVRALSSTNHHSHRNIDPARPH</sequence>
<gene>
    <name evidence="1" type="ORF">KIN20_035684</name>
</gene>
<evidence type="ECO:0000313" key="1">
    <source>
        <dbReference type="EMBL" id="KAJ1373315.1"/>
    </source>
</evidence>
<comment type="caution">
    <text evidence="1">The sequence shown here is derived from an EMBL/GenBank/DDBJ whole genome shotgun (WGS) entry which is preliminary data.</text>
</comment>
<name>A0AAD5RBI2_PARTN</name>
<accession>A0AAD5RBI2</accession>
<keyword evidence="2" id="KW-1185">Reference proteome</keyword>